<evidence type="ECO:0000259" key="6">
    <source>
        <dbReference type="Pfam" id="PF06305"/>
    </source>
</evidence>
<evidence type="ECO:0000313" key="8">
    <source>
        <dbReference type="Proteomes" id="UP000641588"/>
    </source>
</evidence>
<evidence type="ECO:0000313" key="7">
    <source>
        <dbReference type="EMBL" id="NOU97974.1"/>
    </source>
</evidence>
<accession>A0A972K2P7</accession>
<feature type="domain" description="Lipopolysaccharide assembly protein A" evidence="6">
    <location>
        <begin position="24"/>
        <end position="83"/>
    </location>
</feature>
<dbReference type="AlphaFoldDB" id="A0A972K2P7"/>
<dbReference type="GO" id="GO:0005886">
    <property type="term" value="C:plasma membrane"/>
    <property type="evidence" value="ECO:0007669"/>
    <property type="project" value="InterPro"/>
</dbReference>
<evidence type="ECO:0000256" key="2">
    <source>
        <dbReference type="ARBA" id="ARBA00022692"/>
    </source>
</evidence>
<keyword evidence="3 5" id="KW-1133">Transmembrane helix</keyword>
<reference evidence="7" key="1">
    <citation type="submission" date="2019-10" db="EMBL/GenBank/DDBJ databases">
        <title>Description of Paenibacillus glebae sp. nov.</title>
        <authorList>
            <person name="Carlier A."/>
            <person name="Qi S."/>
        </authorList>
    </citation>
    <scope>NUCLEOTIDE SEQUENCE</scope>
    <source>
        <strain evidence="7">LMG 31456</strain>
    </source>
</reference>
<protein>
    <submittedName>
        <fullName evidence="7">DUF1049 domain-containing protein</fullName>
    </submittedName>
</protein>
<keyword evidence="2 5" id="KW-0812">Transmembrane</keyword>
<evidence type="ECO:0000256" key="4">
    <source>
        <dbReference type="ARBA" id="ARBA00023136"/>
    </source>
</evidence>
<evidence type="ECO:0000256" key="3">
    <source>
        <dbReference type="ARBA" id="ARBA00022989"/>
    </source>
</evidence>
<feature type="transmembrane region" description="Helical" evidence="5">
    <location>
        <begin position="39"/>
        <end position="62"/>
    </location>
</feature>
<keyword evidence="8" id="KW-1185">Reference proteome</keyword>
<sequence>MKAQWTFILILVFALITAIFAVFNVAPVKVHLIFTETELPLILIILGSTLLGGLIVGLSGVTRQFKLKKTIKQLEKQLAELQQAPAATVTPVILTEQPVPARAEPETKQPLD</sequence>
<comment type="caution">
    <text evidence="7">The sequence shown here is derived from an EMBL/GenBank/DDBJ whole genome shotgun (WGS) entry which is preliminary data.</text>
</comment>
<dbReference type="Pfam" id="PF06305">
    <property type="entry name" value="LapA_dom"/>
    <property type="match status" value="1"/>
</dbReference>
<dbReference type="Proteomes" id="UP000641588">
    <property type="component" value="Unassembled WGS sequence"/>
</dbReference>
<dbReference type="RefSeq" id="WP_171656224.1">
    <property type="nucleotide sequence ID" value="NZ_WHOD01000128.1"/>
</dbReference>
<keyword evidence="4 5" id="KW-0472">Membrane</keyword>
<name>A0A972K2P7_9BACL</name>
<dbReference type="InterPro" id="IPR010445">
    <property type="entry name" value="LapA_dom"/>
</dbReference>
<evidence type="ECO:0000256" key="1">
    <source>
        <dbReference type="ARBA" id="ARBA00022475"/>
    </source>
</evidence>
<feature type="transmembrane region" description="Helical" evidence="5">
    <location>
        <begin position="7"/>
        <end position="27"/>
    </location>
</feature>
<dbReference type="EMBL" id="WHOD01000128">
    <property type="protein sequence ID" value="NOU97974.1"/>
    <property type="molecule type" value="Genomic_DNA"/>
</dbReference>
<gene>
    <name evidence="7" type="ORF">GC093_32815</name>
</gene>
<organism evidence="7 8">
    <name type="scientific">Paenibacillus foliorum</name>
    <dbReference type="NCBI Taxonomy" id="2654974"/>
    <lineage>
        <taxon>Bacteria</taxon>
        <taxon>Bacillati</taxon>
        <taxon>Bacillota</taxon>
        <taxon>Bacilli</taxon>
        <taxon>Bacillales</taxon>
        <taxon>Paenibacillaceae</taxon>
        <taxon>Paenibacillus</taxon>
    </lineage>
</organism>
<evidence type="ECO:0000256" key="5">
    <source>
        <dbReference type="SAM" id="Phobius"/>
    </source>
</evidence>
<proteinExistence type="predicted"/>
<keyword evidence="1" id="KW-1003">Cell membrane</keyword>
<dbReference type="PANTHER" id="PTHR41335:SF1">
    <property type="entry name" value="MEMBRANE PROTEIN"/>
    <property type="match status" value="1"/>
</dbReference>
<dbReference type="PANTHER" id="PTHR41335">
    <property type="entry name" value="MEMBRANE PROTEIN-RELATED"/>
    <property type="match status" value="1"/>
</dbReference>